<proteinExistence type="predicted"/>
<gene>
    <name evidence="2" type="ORF">N7493_010873</name>
</gene>
<feature type="compositionally biased region" description="Basic and acidic residues" evidence="1">
    <location>
        <begin position="76"/>
        <end position="99"/>
    </location>
</feature>
<dbReference type="EMBL" id="JAQJAN010000020">
    <property type="protein sequence ID" value="KAJ5703735.1"/>
    <property type="molecule type" value="Genomic_DNA"/>
</dbReference>
<sequence length="99" mass="10887">MIFGTGKLRADIQEAIEQLVDIDPAYAEALAEILTSAASGVTNFDDFYRAMWTYAVKDSGFDPDPNALKPLAPNLSEKKPDTKLEKLDTKLETKPDAKP</sequence>
<dbReference type="Proteomes" id="UP001215712">
    <property type="component" value="Unassembled WGS sequence"/>
</dbReference>
<evidence type="ECO:0000313" key="3">
    <source>
        <dbReference type="Proteomes" id="UP001215712"/>
    </source>
</evidence>
<comment type="caution">
    <text evidence="2">The sequence shown here is derived from an EMBL/GenBank/DDBJ whole genome shotgun (WGS) entry which is preliminary data.</text>
</comment>
<dbReference type="AlphaFoldDB" id="A0AAD6HB26"/>
<protein>
    <submittedName>
        <fullName evidence="2">Uncharacterized protein</fullName>
    </submittedName>
</protein>
<accession>A0AAD6HB26</accession>
<evidence type="ECO:0000313" key="2">
    <source>
        <dbReference type="EMBL" id="KAJ5703735.1"/>
    </source>
</evidence>
<reference evidence="2" key="1">
    <citation type="journal article" date="2023" name="IMA Fungus">
        <title>Comparative genomic study of the Penicillium genus elucidates a diverse pangenome and 15 lateral gene transfer events.</title>
        <authorList>
            <person name="Petersen C."/>
            <person name="Sorensen T."/>
            <person name="Nielsen M.R."/>
            <person name="Sondergaard T.E."/>
            <person name="Sorensen J.L."/>
            <person name="Fitzpatrick D.A."/>
            <person name="Frisvad J.C."/>
            <person name="Nielsen K.L."/>
        </authorList>
    </citation>
    <scope>NUCLEOTIDE SEQUENCE</scope>
    <source>
        <strain evidence="2">IBT 17514</strain>
    </source>
</reference>
<evidence type="ECO:0000256" key="1">
    <source>
        <dbReference type="SAM" id="MobiDB-lite"/>
    </source>
</evidence>
<keyword evidence="3" id="KW-1185">Reference proteome</keyword>
<name>A0AAD6HB26_9EURO</name>
<organism evidence="2 3">
    <name type="scientific">Penicillium malachiteum</name>
    <dbReference type="NCBI Taxonomy" id="1324776"/>
    <lineage>
        <taxon>Eukaryota</taxon>
        <taxon>Fungi</taxon>
        <taxon>Dikarya</taxon>
        <taxon>Ascomycota</taxon>
        <taxon>Pezizomycotina</taxon>
        <taxon>Eurotiomycetes</taxon>
        <taxon>Eurotiomycetidae</taxon>
        <taxon>Eurotiales</taxon>
        <taxon>Aspergillaceae</taxon>
        <taxon>Penicillium</taxon>
    </lineage>
</organism>
<feature type="region of interest" description="Disordered" evidence="1">
    <location>
        <begin position="63"/>
        <end position="99"/>
    </location>
</feature>
<reference evidence="2" key="2">
    <citation type="submission" date="2023-01" db="EMBL/GenBank/DDBJ databases">
        <authorList>
            <person name="Petersen C."/>
        </authorList>
    </citation>
    <scope>NUCLEOTIDE SEQUENCE</scope>
    <source>
        <strain evidence="2">IBT 17514</strain>
    </source>
</reference>